<accession>A0ABP6Y115</accession>
<keyword evidence="2 4" id="KW-0238">DNA-binding</keyword>
<feature type="coiled-coil region" evidence="5">
    <location>
        <begin position="87"/>
        <end position="114"/>
    </location>
</feature>
<gene>
    <name evidence="8" type="ORF">GCM10022222_67630</name>
</gene>
<keyword evidence="9" id="KW-1185">Reference proteome</keyword>
<evidence type="ECO:0000256" key="6">
    <source>
        <dbReference type="SAM" id="MobiDB-lite"/>
    </source>
</evidence>
<keyword evidence="5" id="KW-0175">Coiled coil</keyword>
<dbReference type="PROSITE" id="PS50977">
    <property type="entry name" value="HTH_TETR_2"/>
    <property type="match status" value="1"/>
</dbReference>
<proteinExistence type="predicted"/>
<dbReference type="InterPro" id="IPR009057">
    <property type="entry name" value="Homeodomain-like_sf"/>
</dbReference>
<comment type="caution">
    <text evidence="8">The sequence shown here is derived from an EMBL/GenBank/DDBJ whole genome shotgun (WGS) entry which is preliminary data.</text>
</comment>
<dbReference type="InterPro" id="IPR001647">
    <property type="entry name" value="HTH_TetR"/>
</dbReference>
<dbReference type="EMBL" id="BAAAZN010000018">
    <property type="protein sequence ID" value="GAA3573712.1"/>
    <property type="molecule type" value="Genomic_DNA"/>
</dbReference>
<protein>
    <recommendedName>
        <fullName evidence="7">HTH tetR-type domain-containing protein</fullName>
    </recommendedName>
</protein>
<dbReference type="SUPFAM" id="SSF48498">
    <property type="entry name" value="Tetracyclin repressor-like, C-terminal domain"/>
    <property type="match status" value="1"/>
</dbReference>
<dbReference type="Gene3D" id="1.10.357.10">
    <property type="entry name" value="Tetracycline Repressor, domain 2"/>
    <property type="match status" value="1"/>
</dbReference>
<evidence type="ECO:0000256" key="4">
    <source>
        <dbReference type="PROSITE-ProRule" id="PRU00335"/>
    </source>
</evidence>
<organism evidence="8 9">
    <name type="scientific">Amycolatopsis ultiminotia</name>
    <dbReference type="NCBI Taxonomy" id="543629"/>
    <lineage>
        <taxon>Bacteria</taxon>
        <taxon>Bacillati</taxon>
        <taxon>Actinomycetota</taxon>
        <taxon>Actinomycetes</taxon>
        <taxon>Pseudonocardiales</taxon>
        <taxon>Pseudonocardiaceae</taxon>
        <taxon>Amycolatopsis</taxon>
    </lineage>
</organism>
<evidence type="ECO:0000256" key="5">
    <source>
        <dbReference type="SAM" id="Coils"/>
    </source>
</evidence>
<reference evidence="9" key="1">
    <citation type="journal article" date="2019" name="Int. J. Syst. Evol. Microbiol.">
        <title>The Global Catalogue of Microorganisms (GCM) 10K type strain sequencing project: providing services to taxonomists for standard genome sequencing and annotation.</title>
        <authorList>
            <consortium name="The Broad Institute Genomics Platform"/>
            <consortium name="The Broad Institute Genome Sequencing Center for Infectious Disease"/>
            <person name="Wu L."/>
            <person name="Ma J."/>
        </authorList>
    </citation>
    <scope>NUCLEOTIDE SEQUENCE [LARGE SCALE GENOMIC DNA]</scope>
    <source>
        <strain evidence="9">JCM 16898</strain>
    </source>
</reference>
<dbReference type="PANTHER" id="PTHR30055">
    <property type="entry name" value="HTH-TYPE TRANSCRIPTIONAL REGULATOR RUTR"/>
    <property type="match status" value="1"/>
</dbReference>
<evidence type="ECO:0000256" key="2">
    <source>
        <dbReference type="ARBA" id="ARBA00023125"/>
    </source>
</evidence>
<keyword evidence="1" id="KW-0805">Transcription regulation</keyword>
<feature type="compositionally biased region" description="Basic residues" evidence="6">
    <location>
        <begin position="1"/>
        <end position="10"/>
    </location>
</feature>
<feature type="domain" description="HTH tetR-type" evidence="7">
    <location>
        <begin position="36"/>
        <end position="97"/>
    </location>
</feature>
<dbReference type="Pfam" id="PF00440">
    <property type="entry name" value="TetR_N"/>
    <property type="match status" value="1"/>
</dbReference>
<dbReference type="SUPFAM" id="SSF46689">
    <property type="entry name" value="Homeodomain-like"/>
    <property type="match status" value="1"/>
</dbReference>
<evidence type="ECO:0000259" key="7">
    <source>
        <dbReference type="PROSITE" id="PS50977"/>
    </source>
</evidence>
<sequence>MAVPGRRHHGVYREPVVKGRSSTGSGRPRSRRGQGERLRAEVLDAVNRLLDDWGSDERLTMRAVAKEVGVAAPSIYLHFADKAELVWAALTDKYEQLAQQMRAADQQAAAAGARERLRAQVAAYCRFAHENAGHYRLMYEVRQPTADPARIGHHPSRLVSRGLRRALARCADEGYPLALPLHQAAHTLWTGLHGLVSVQHSLAINTPMTTITDLADGLVDVLVSTERTAGPGYPQSTEVDRLIAETVLDHD</sequence>
<feature type="DNA-binding region" description="H-T-H motif" evidence="4">
    <location>
        <begin position="60"/>
        <end position="79"/>
    </location>
</feature>
<dbReference type="InterPro" id="IPR025996">
    <property type="entry name" value="MT1864/Rv1816-like_C"/>
</dbReference>
<dbReference type="Proteomes" id="UP001500689">
    <property type="component" value="Unassembled WGS sequence"/>
</dbReference>
<evidence type="ECO:0000256" key="3">
    <source>
        <dbReference type="ARBA" id="ARBA00023163"/>
    </source>
</evidence>
<dbReference type="PANTHER" id="PTHR30055:SF234">
    <property type="entry name" value="HTH-TYPE TRANSCRIPTIONAL REGULATOR BETI"/>
    <property type="match status" value="1"/>
</dbReference>
<evidence type="ECO:0000256" key="1">
    <source>
        <dbReference type="ARBA" id="ARBA00023015"/>
    </source>
</evidence>
<dbReference type="InterPro" id="IPR036271">
    <property type="entry name" value="Tet_transcr_reg_TetR-rel_C_sf"/>
</dbReference>
<dbReference type="Pfam" id="PF13305">
    <property type="entry name" value="TetR_C_33"/>
    <property type="match status" value="1"/>
</dbReference>
<evidence type="ECO:0000313" key="9">
    <source>
        <dbReference type="Proteomes" id="UP001500689"/>
    </source>
</evidence>
<evidence type="ECO:0000313" key="8">
    <source>
        <dbReference type="EMBL" id="GAA3573712.1"/>
    </source>
</evidence>
<dbReference type="InterPro" id="IPR050109">
    <property type="entry name" value="HTH-type_TetR-like_transc_reg"/>
</dbReference>
<keyword evidence="3" id="KW-0804">Transcription</keyword>
<feature type="region of interest" description="Disordered" evidence="6">
    <location>
        <begin position="1"/>
        <end position="36"/>
    </location>
</feature>
<name>A0ABP6Y115_9PSEU</name>